<reference evidence="2 3" key="1">
    <citation type="journal article" date="2014" name="Genome Announc.">
        <title>Draft Genome Sequences of Three Strains of Bacteroides pyogenes Isolated from a Cat and Swine.</title>
        <authorList>
            <person name="Sakamoto M."/>
            <person name="Oshima K."/>
            <person name="Suda W."/>
            <person name="Kitamura K."/>
            <person name="Iida T."/>
            <person name="Hattori M."/>
            <person name="Ohkuma M."/>
        </authorList>
    </citation>
    <scope>NUCLEOTIDE SEQUENCE [LARGE SCALE GENOMIC DNA]</scope>
    <source>
        <strain evidence="2 3">JCM 6292</strain>
    </source>
</reference>
<dbReference type="Proteomes" id="UP000018861">
    <property type="component" value="Unassembled WGS sequence"/>
</dbReference>
<protein>
    <submittedName>
        <fullName evidence="2">Uncharacterized protein</fullName>
    </submittedName>
</protein>
<evidence type="ECO:0000313" key="3">
    <source>
        <dbReference type="Proteomes" id="UP000018861"/>
    </source>
</evidence>
<name>W4P687_9BACE</name>
<dbReference type="AlphaFoldDB" id="W4P687"/>
<evidence type="ECO:0000313" key="2">
    <source>
        <dbReference type="EMBL" id="GAE15240.1"/>
    </source>
</evidence>
<proteinExistence type="predicted"/>
<accession>W4P687</accession>
<sequence length="146" mass="17563">MKKRRRALKKRRRALKKRRRALKKRRRALKSNISMFDFKARCVSQTFHCVPEQPTNASPAGPATIRYHRNGILPYLPGKIRLSLFILDKTRQNRTYQKEPKRIRRKKQENRYKKSTQYTILPNEKNKAKQLFSSPFFKKGNQRFVC</sequence>
<feature type="region of interest" description="Disordered" evidence="1">
    <location>
        <begin position="1"/>
        <end position="21"/>
    </location>
</feature>
<comment type="caution">
    <text evidence="2">The sequence shown here is derived from an EMBL/GenBank/DDBJ whole genome shotgun (WGS) entry which is preliminary data.</text>
</comment>
<gene>
    <name evidence="2" type="ORF">JCM6292_1488</name>
</gene>
<organism evidence="2 3">
    <name type="scientific">Bacteroides pyogenes JCM 6292</name>
    <dbReference type="NCBI Taxonomy" id="1235809"/>
    <lineage>
        <taxon>Bacteria</taxon>
        <taxon>Pseudomonadati</taxon>
        <taxon>Bacteroidota</taxon>
        <taxon>Bacteroidia</taxon>
        <taxon>Bacteroidales</taxon>
        <taxon>Bacteroidaceae</taxon>
        <taxon>Bacteroides</taxon>
    </lineage>
</organism>
<dbReference type="EMBL" id="BAIQ01000013">
    <property type="protein sequence ID" value="GAE15240.1"/>
    <property type="molecule type" value="Genomic_DNA"/>
</dbReference>
<evidence type="ECO:0000256" key="1">
    <source>
        <dbReference type="SAM" id="MobiDB-lite"/>
    </source>
</evidence>